<dbReference type="STRING" id="105696.A0A1Y2MDI1"/>
<feature type="region of interest" description="Disordered" evidence="1">
    <location>
        <begin position="175"/>
        <end position="241"/>
    </location>
</feature>
<organism evidence="2 3">
    <name type="scientific">Epicoccum nigrum</name>
    <name type="common">Soil fungus</name>
    <name type="synonym">Epicoccum purpurascens</name>
    <dbReference type="NCBI Taxonomy" id="105696"/>
    <lineage>
        <taxon>Eukaryota</taxon>
        <taxon>Fungi</taxon>
        <taxon>Dikarya</taxon>
        <taxon>Ascomycota</taxon>
        <taxon>Pezizomycotina</taxon>
        <taxon>Dothideomycetes</taxon>
        <taxon>Pleosporomycetidae</taxon>
        <taxon>Pleosporales</taxon>
        <taxon>Pleosporineae</taxon>
        <taxon>Didymellaceae</taxon>
        <taxon>Epicoccum</taxon>
    </lineage>
</organism>
<dbReference type="Proteomes" id="UP000193240">
    <property type="component" value="Unassembled WGS sequence"/>
</dbReference>
<accession>A0A1Y2MDI1</accession>
<evidence type="ECO:0000313" key="2">
    <source>
        <dbReference type="EMBL" id="OSS54052.1"/>
    </source>
</evidence>
<name>A0A1Y2MDI1_EPING</name>
<dbReference type="OMA" id="KLYCWGE"/>
<keyword evidence="3" id="KW-1185">Reference proteome</keyword>
<dbReference type="InParanoid" id="A0A1Y2MDI1"/>
<feature type="region of interest" description="Disordered" evidence="1">
    <location>
        <begin position="128"/>
        <end position="163"/>
    </location>
</feature>
<dbReference type="EMBL" id="KZ107838">
    <property type="protein sequence ID" value="OSS54052.1"/>
    <property type="molecule type" value="Genomic_DNA"/>
</dbReference>
<feature type="compositionally biased region" description="Polar residues" evidence="1">
    <location>
        <begin position="50"/>
        <end position="65"/>
    </location>
</feature>
<evidence type="ECO:0000256" key="1">
    <source>
        <dbReference type="SAM" id="MobiDB-lite"/>
    </source>
</evidence>
<proteinExistence type="predicted"/>
<feature type="compositionally biased region" description="Basic and acidic residues" evidence="1">
    <location>
        <begin position="198"/>
        <end position="212"/>
    </location>
</feature>
<protein>
    <submittedName>
        <fullName evidence="2">Uncharacterized protein</fullName>
    </submittedName>
</protein>
<feature type="compositionally biased region" description="Polar residues" evidence="1">
    <location>
        <begin position="213"/>
        <end position="234"/>
    </location>
</feature>
<reference evidence="2 3" key="1">
    <citation type="journal article" date="2017" name="Genome Announc.">
        <title>Genome sequence of the saprophytic ascomycete Epicoccum nigrum ICMP 19927 strain isolated from New Zealand.</title>
        <authorList>
            <person name="Fokin M."/>
            <person name="Fleetwood D."/>
            <person name="Weir B.S."/>
            <person name="Villas-Boas S.G."/>
        </authorList>
    </citation>
    <scope>NUCLEOTIDE SEQUENCE [LARGE SCALE GENOMIC DNA]</scope>
    <source>
        <strain evidence="2 3">ICMP 19927</strain>
    </source>
</reference>
<sequence>MTDEVEVLVHISTSATRQNDMLCRSLAQAYTEFEPSIIYRDEPGKGAKARSTSGMQGADAVSTSIKRAIAQEEVHPAPTASKESYGSFPSDTSFDWRHRDHDLLPEDSVRPLSRLELLDRSYSRWRKYEAPRSNSKRDQDPLRTSSDGFEDADTGFIEDSQAALEALQSQLSDLYSATSADTSGDDDDDDEDAGVNTDHNRVDHDSIIDKNPHLSTSGEESLSDRSQANPSSIPSKEDTATSLHLAGASQYPVDRRDDQLDFSDLPTDAFPPPPAISVETPTALPSQITKHLAIMKIRNPNRFKPLIVRRSLQADERGYWHIDCTEMRPNLQQDFWLSLYEHVCSGRIGWGATLHRDSDSACALGIVRLYCWGEVVEHFWLLLWLCSNGQVASLDLRWIDADGVAVVEMD</sequence>
<feature type="compositionally biased region" description="Acidic residues" evidence="1">
    <location>
        <begin position="183"/>
        <end position="193"/>
    </location>
</feature>
<evidence type="ECO:0000313" key="3">
    <source>
        <dbReference type="Proteomes" id="UP000193240"/>
    </source>
</evidence>
<feature type="compositionally biased region" description="Basic and acidic residues" evidence="1">
    <location>
        <begin position="128"/>
        <end position="141"/>
    </location>
</feature>
<dbReference type="AlphaFoldDB" id="A0A1Y2MDI1"/>
<gene>
    <name evidence="2" type="ORF">B5807_00882</name>
</gene>
<feature type="region of interest" description="Disordered" evidence="1">
    <location>
        <begin position="42"/>
        <end position="89"/>
    </location>
</feature>